<proteinExistence type="predicted"/>
<evidence type="ECO:0000256" key="2">
    <source>
        <dbReference type="SAM" id="MobiDB-lite"/>
    </source>
</evidence>
<dbReference type="NCBIfam" id="NF033748">
    <property type="entry name" value="class_F_sortase"/>
    <property type="match status" value="1"/>
</dbReference>
<evidence type="ECO:0000256" key="3">
    <source>
        <dbReference type="SAM" id="Phobius"/>
    </source>
</evidence>
<reference evidence="5" key="1">
    <citation type="journal article" date="2019" name="Int. J. Syst. Evol. Microbiol.">
        <title>The Global Catalogue of Microorganisms (GCM) 10K type strain sequencing project: providing services to taxonomists for standard genome sequencing and annotation.</title>
        <authorList>
            <consortium name="The Broad Institute Genomics Platform"/>
            <consortium name="The Broad Institute Genome Sequencing Center for Infectious Disease"/>
            <person name="Wu L."/>
            <person name="Ma J."/>
        </authorList>
    </citation>
    <scope>NUCLEOTIDE SEQUENCE [LARGE SCALE GENOMIC DNA]</scope>
    <source>
        <strain evidence="5">CGMCC 4.7144</strain>
    </source>
</reference>
<dbReference type="EMBL" id="JBHSQS010000022">
    <property type="protein sequence ID" value="MFC5926877.1"/>
    <property type="molecule type" value="Genomic_DNA"/>
</dbReference>
<dbReference type="Proteomes" id="UP001596226">
    <property type="component" value="Unassembled WGS sequence"/>
</dbReference>
<feature type="region of interest" description="Disordered" evidence="2">
    <location>
        <begin position="40"/>
        <end position="61"/>
    </location>
</feature>
<sequence length="232" mass="24119">MDRSVPPWSGRSLLTKRAGWLVALGLAAVAVAYLGVPARRPSAPVHPSGTPTSALVPAPRALPAAGLPPAAAPSVGSPGEQAQPVELTISSIGVRSRLVDLNRNPDGTLTVPSDYQVAGWYANGPSPGDSGGPPAVVAGHVDSADGPAVFYRLKELRAGSDIAVRGIDNVVRHFTVYRMAEYAKTTFPAGEVYAPSGKAELRLITCSGDFDRRSGSYRSNLVAYATFTRVGS</sequence>
<keyword evidence="1" id="KW-0378">Hydrolase</keyword>
<dbReference type="SUPFAM" id="SSF63817">
    <property type="entry name" value="Sortase"/>
    <property type="match status" value="1"/>
</dbReference>
<dbReference type="RefSeq" id="WP_377515166.1">
    <property type="nucleotide sequence ID" value="NZ_JBHSQS010000022.1"/>
</dbReference>
<name>A0ABW1HEJ9_9ACTN</name>
<keyword evidence="3" id="KW-0812">Transmembrane</keyword>
<keyword evidence="3" id="KW-1133">Transmembrane helix</keyword>
<feature type="transmembrane region" description="Helical" evidence="3">
    <location>
        <begin position="18"/>
        <end position="36"/>
    </location>
</feature>
<evidence type="ECO:0000256" key="1">
    <source>
        <dbReference type="ARBA" id="ARBA00022801"/>
    </source>
</evidence>
<evidence type="ECO:0000313" key="5">
    <source>
        <dbReference type="Proteomes" id="UP001596226"/>
    </source>
</evidence>
<evidence type="ECO:0000313" key="4">
    <source>
        <dbReference type="EMBL" id="MFC5926877.1"/>
    </source>
</evidence>
<dbReference type="InterPro" id="IPR005754">
    <property type="entry name" value="Sortase"/>
</dbReference>
<dbReference type="InterPro" id="IPR042001">
    <property type="entry name" value="Sortase_F"/>
</dbReference>
<dbReference type="InterPro" id="IPR023365">
    <property type="entry name" value="Sortase_dom-sf"/>
</dbReference>
<keyword evidence="5" id="KW-1185">Reference proteome</keyword>
<accession>A0ABW1HEJ9</accession>
<organism evidence="4 5">
    <name type="scientific">Micromonospora vulcania</name>
    <dbReference type="NCBI Taxonomy" id="1441873"/>
    <lineage>
        <taxon>Bacteria</taxon>
        <taxon>Bacillati</taxon>
        <taxon>Actinomycetota</taxon>
        <taxon>Actinomycetes</taxon>
        <taxon>Micromonosporales</taxon>
        <taxon>Micromonosporaceae</taxon>
        <taxon>Micromonospora</taxon>
    </lineage>
</organism>
<dbReference type="Gene3D" id="2.40.260.10">
    <property type="entry name" value="Sortase"/>
    <property type="match status" value="1"/>
</dbReference>
<gene>
    <name evidence="4" type="ORF">ACFQGL_26410</name>
</gene>
<dbReference type="Pfam" id="PF04203">
    <property type="entry name" value="Sortase"/>
    <property type="match status" value="1"/>
</dbReference>
<protein>
    <submittedName>
        <fullName evidence="4">Class F sortase</fullName>
    </submittedName>
</protein>
<keyword evidence="3" id="KW-0472">Membrane</keyword>
<comment type="caution">
    <text evidence="4">The sequence shown here is derived from an EMBL/GenBank/DDBJ whole genome shotgun (WGS) entry which is preliminary data.</text>
</comment>
<dbReference type="CDD" id="cd05829">
    <property type="entry name" value="Sortase_F"/>
    <property type="match status" value="1"/>
</dbReference>